<evidence type="ECO:0000256" key="2">
    <source>
        <dbReference type="ARBA" id="ARBA00023125"/>
    </source>
</evidence>
<dbReference type="Gene3D" id="1.10.10.60">
    <property type="entry name" value="Homeodomain-like"/>
    <property type="match status" value="1"/>
</dbReference>
<sequence length="219" mass="24099">MDELGLRERKKIRTREAIMEAAFALLQESGFDEVSVADIAAAAGVSKPTLFAYFPTKEDLVLRRFIGDRGGPAHIVRDRPRGVSALRALRQNFLDRLAERAPLTGLNDTPPAILFHNLLYSTPTLMARLTGYMLDQERDLADELLASGECGDEFTARIVAAQVFGIQRILADHNARDIRSGRSADDAYHAAVTRAHTAFDLLENGLAERGVPESARVGR</sequence>
<dbReference type="GO" id="GO:0000976">
    <property type="term" value="F:transcription cis-regulatory region binding"/>
    <property type="evidence" value="ECO:0007669"/>
    <property type="project" value="TreeGrafter"/>
</dbReference>
<organism evidence="6 7">
    <name type="scientific">Gandjariella thermophila</name>
    <dbReference type="NCBI Taxonomy" id="1931992"/>
    <lineage>
        <taxon>Bacteria</taxon>
        <taxon>Bacillati</taxon>
        <taxon>Actinomycetota</taxon>
        <taxon>Actinomycetes</taxon>
        <taxon>Pseudonocardiales</taxon>
        <taxon>Pseudonocardiaceae</taxon>
        <taxon>Gandjariella</taxon>
    </lineage>
</organism>
<dbReference type="AlphaFoldDB" id="A0A4D4J9P0"/>
<dbReference type="OrthoDB" id="3211155at2"/>
<gene>
    <name evidence="6" type="ORF">GTS_36250</name>
</gene>
<keyword evidence="1" id="KW-0805">Transcription regulation</keyword>
<evidence type="ECO:0000256" key="4">
    <source>
        <dbReference type="PROSITE-ProRule" id="PRU00335"/>
    </source>
</evidence>
<name>A0A4D4J9P0_9PSEU</name>
<accession>A0A4D4J9P0</accession>
<evidence type="ECO:0000313" key="7">
    <source>
        <dbReference type="Proteomes" id="UP000298860"/>
    </source>
</evidence>
<feature type="DNA-binding region" description="H-T-H motif" evidence="4">
    <location>
        <begin position="35"/>
        <end position="54"/>
    </location>
</feature>
<proteinExistence type="predicted"/>
<dbReference type="FunFam" id="1.10.10.60:FF:000141">
    <property type="entry name" value="TetR family transcriptional regulator"/>
    <property type="match status" value="1"/>
</dbReference>
<feature type="domain" description="HTH tetR-type" evidence="5">
    <location>
        <begin position="12"/>
        <end position="72"/>
    </location>
</feature>
<keyword evidence="3" id="KW-0804">Transcription</keyword>
<dbReference type="GO" id="GO:0003700">
    <property type="term" value="F:DNA-binding transcription factor activity"/>
    <property type="evidence" value="ECO:0007669"/>
    <property type="project" value="TreeGrafter"/>
</dbReference>
<dbReference type="InterPro" id="IPR009057">
    <property type="entry name" value="Homeodomain-like_sf"/>
</dbReference>
<dbReference type="EMBL" id="BJFL01000020">
    <property type="protein sequence ID" value="GDY31992.1"/>
    <property type="molecule type" value="Genomic_DNA"/>
</dbReference>
<comment type="caution">
    <text evidence="6">The sequence shown here is derived from an EMBL/GenBank/DDBJ whole genome shotgun (WGS) entry which is preliminary data.</text>
</comment>
<evidence type="ECO:0000313" key="6">
    <source>
        <dbReference type="EMBL" id="GDY31992.1"/>
    </source>
</evidence>
<evidence type="ECO:0000256" key="3">
    <source>
        <dbReference type="ARBA" id="ARBA00023163"/>
    </source>
</evidence>
<reference evidence="7" key="1">
    <citation type="submission" date="2019-04" db="EMBL/GenBank/DDBJ databases">
        <title>Draft genome sequence of Pseudonocardiaceae bacterium SL3-2-4.</title>
        <authorList>
            <person name="Ningsih F."/>
            <person name="Yokota A."/>
            <person name="Sakai Y."/>
            <person name="Nanatani K."/>
            <person name="Yabe S."/>
            <person name="Oetari A."/>
            <person name="Sjamsuridzal W."/>
        </authorList>
    </citation>
    <scope>NUCLEOTIDE SEQUENCE [LARGE SCALE GENOMIC DNA]</scope>
    <source>
        <strain evidence="7">SL3-2-4</strain>
    </source>
</reference>
<dbReference type="PANTHER" id="PTHR30055">
    <property type="entry name" value="HTH-TYPE TRANSCRIPTIONAL REGULATOR RUTR"/>
    <property type="match status" value="1"/>
</dbReference>
<dbReference type="Proteomes" id="UP000298860">
    <property type="component" value="Unassembled WGS sequence"/>
</dbReference>
<dbReference type="PANTHER" id="PTHR30055:SF234">
    <property type="entry name" value="HTH-TYPE TRANSCRIPTIONAL REGULATOR BETI"/>
    <property type="match status" value="1"/>
</dbReference>
<dbReference type="Pfam" id="PF00440">
    <property type="entry name" value="TetR_N"/>
    <property type="match status" value="1"/>
</dbReference>
<dbReference type="InterPro" id="IPR001647">
    <property type="entry name" value="HTH_TetR"/>
</dbReference>
<dbReference type="PROSITE" id="PS01081">
    <property type="entry name" value="HTH_TETR_1"/>
    <property type="match status" value="1"/>
</dbReference>
<dbReference type="InterPro" id="IPR050109">
    <property type="entry name" value="HTH-type_TetR-like_transc_reg"/>
</dbReference>
<dbReference type="Gene3D" id="1.10.357.10">
    <property type="entry name" value="Tetracycline Repressor, domain 2"/>
    <property type="match status" value="1"/>
</dbReference>
<dbReference type="InterPro" id="IPR023772">
    <property type="entry name" value="DNA-bd_HTH_TetR-type_CS"/>
</dbReference>
<dbReference type="PRINTS" id="PR00455">
    <property type="entry name" value="HTHTETR"/>
</dbReference>
<evidence type="ECO:0000259" key="5">
    <source>
        <dbReference type="PROSITE" id="PS50977"/>
    </source>
</evidence>
<protein>
    <submittedName>
        <fullName evidence="6">TetR family transcriptional regulator</fullName>
    </submittedName>
</protein>
<dbReference type="PROSITE" id="PS50977">
    <property type="entry name" value="HTH_TETR_2"/>
    <property type="match status" value="1"/>
</dbReference>
<dbReference type="GO" id="GO:0045892">
    <property type="term" value="P:negative regulation of DNA-templated transcription"/>
    <property type="evidence" value="ECO:0007669"/>
    <property type="project" value="UniProtKB-ARBA"/>
</dbReference>
<keyword evidence="2 4" id="KW-0238">DNA-binding</keyword>
<dbReference type="RefSeq" id="WP_137815043.1">
    <property type="nucleotide sequence ID" value="NZ_BJFL01000020.1"/>
</dbReference>
<dbReference type="SUPFAM" id="SSF46689">
    <property type="entry name" value="Homeodomain-like"/>
    <property type="match status" value="1"/>
</dbReference>
<evidence type="ECO:0000256" key="1">
    <source>
        <dbReference type="ARBA" id="ARBA00023015"/>
    </source>
</evidence>
<keyword evidence="7" id="KW-1185">Reference proteome</keyword>